<keyword evidence="1" id="KW-1133">Transmembrane helix</keyword>
<keyword evidence="3" id="KW-1185">Reference proteome</keyword>
<keyword evidence="1" id="KW-0812">Transmembrane</keyword>
<evidence type="ECO:0000256" key="1">
    <source>
        <dbReference type="SAM" id="Phobius"/>
    </source>
</evidence>
<name>A0A3D9L534_MARFU</name>
<dbReference type="Proteomes" id="UP000256779">
    <property type="component" value="Unassembled WGS sequence"/>
</dbReference>
<comment type="caution">
    <text evidence="2">The sequence shown here is derived from an EMBL/GenBank/DDBJ whole genome shotgun (WGS) entry which is preliminary data.</text>
</comment>
<gene>
    <name evidence="2" type="ORF">C7460_104122</name>
</gene>
<dbReference type="RefSeq" id="WP_115867190.1">
    <property type="nucleotide sequence ID" value="NZ_QREG01000004.1"/>
</dbReference>
<keyword evidence="1" id="KW-0472">Membrane</keyword>
<sequence>MTDYNATYLGRVANAISQLGNALSGGNPDISVSARIGFMSLIMRSDSLFWIVCRVIVDFTFYPVDGKGHCKNAYLSDIDEDFKVGQGWVPGLVIMSILMILFCLVLSPITWFYYLIRILHA</sequence>
<dbReference type="OrthoDB" id="8451539at2"/>
<evidence type="ECO:0000313" key="3">
    <source>
        <dbReference type="Proteomes" id="UP000256779"/>
    </source>
</evidence>
<dbReference type="EMBL" id="QREG01000004">
    <property type="protein sequence ID" value="REE01102.1"/>
    <property type="molecule type" value="Genomic_DNA"/>
</dbReference>
<accession>A0A3D9L534</accession>
<feature type="transmembrane region" description="Helical" evidence="1">
    <location>
        <begin position="92"/>
        <end position="116"/>
    </location>
</feature>
<evidence type="ECO:0000313" key="2">
    <source>
        <dbReference type="EMBL" id="REE01102.1"/>
    </source>
</evidence>
<dbReference type="AlphaFoldDB" id="A0A3D9L534"/>
<proteinExistence type="predicted"/>
<reference evidence="2 3" key="1">
    <citation type="submission" date="2018-07" db="EMBL/GenBank/DDBJ databases">
        <title>Genomic Encyclopedia of Type Strains, Phase IV (KMG-IV): sequencing the most valuable type-strain genomes for metagenomic binning, comparative biology and taxonomic classification.</title>
        <authorList>
            <person name="Goeker M."/>
        </authorList>
    </citation>
    <scope>NUCLEOTIDE SEQUENCE [LARGE SCALE GENOMIC DNA]</scope>
    <source>
        <strain evidence="2 3">DSM 4134</strain>
    </source>
</reference>
<protein>
    <submittedName>
        <fullName evidence="2">Uncharacterized protein</fullName>
    </submittedName>
</protein>
<organism evidence="2 3">
    <name type="scientific">Marinoscillum furvescens DSM 4134</name>
    <dbReference type="NCBI Taxonomy" id="1122208"/>
    <lineage>
        <taxon>Bacteria</taxon>
        <taxon>Pseudomonadati</taxon>
        <taxon>Bacteroidota</taxon>
        <taxon>Cytophagia</taxon>
        <taxon>Cytophagales</taxon>
        <taxon>Reichenbachiellaceae</taxon>
        <taxon>Marinoscillum</taxon>
    </lineage>
</organism>